<dbReference type="RefSeq" id="WP_216062705.1">
    <property type="nucleotide sequence ID" value="NZ_CP123764.1"/>
</dbReference>
<dbReference type="AlphaFoldDB" id="A0AAW7X958"/>
<evidence type="ECO:0000313" key="2">
    <source>
        <dbReference type="Proteomes" id="UP001169760"/>
    </source>
</evidence>
<accession>A0AAW7X958</accession>
<gene>
    <name evidence="1" type="ORF">Q4521_17330</name>
</gene>
<protein>
    <submittedName>
        <fullName evidence="1">DUF2288 domain-containing protein</fullName>
    </submittedName>
</protein>
<proteinExistence type="predicted"/>
<evidence type="ECO:0000313" key="1">
    <source>
        <dbReference type="EMBL" id="MDO6424251.1"/>
    </source>
</evidence>
<comment type="caution">
    <text evidence="1">The sequence shown here is derived from an EMBL/GenBank/DDBJ whole genome shotgun (WGS) entry which is preliminary data.</text>
</comment>
<dbReference type="EMBL" id="JAUOPB010000013">
    <property type="protein sequence ID" value="MDO6424251.1"/>
    <property type="molecule type" value="Genomic_DNA"/>
</dbReference>
<organism evidence="1 2">
    <name type="scientific">Saccharophagus degradans</name>
    <dbReference type="NCBI Taxonomy" id="86304"/>
    <lineage>
        <taxon>Bacteria</taxon>
        <taxon>Pseudomonadati</taxon>
        <taxon>Pseudomonadota</taxon>
        <taxon>Gammaproteobacteria</taxon>
        <taxon>Cellvibrionales</taxon>
        <taxon>Cellvibrionaceae</taxon>
        <taxon>Saccharophagus</taxon>
    </lineage>
</organism>
<reference evidence="1" key="1">
    <citation type="submission" date="2023-07" db="EMBL/GenBank/DDBJ databases">
        <title>Genome content predicts the carbon catabolic preferences of heterotrophic bacteria.</title>
        <authorList>
            <person name="Gralka M."/>
        </authorList>
    </citation>
    <scope>NUCLEOTIDE SEQUENCE</scope>
    <source>
        <strain evidence="1">I3M17_2</strain>
    </source>
</reference>
<name>A0AAW7X958_9GAMM</name>
<sequence length="116" mass="12860">MTDKDPFAHLTPPNADDEDIHVTLMKQTAVISWRELQRFFAAGKVIEVARGVDLVNVGLALVEDNAAAIKEWMDKEQVQIIPDTTAAQFVETDASVWALAVAPWVLVQQVEPTPKH</sequence>
<dbReference type="InterPro" id="IPR018741">
    <property type="entry name" value="DUF2288"/>
</dbReference>
<dbReference type="Pfam" id="PF10052">
    <property type="entry name" value="DUF2288"/>
    <property type="match status" value="1"/>
</dbReference>
<dbReference type="Proteomes" id="UP001169760">
    <property type="component" value="Unassembled WGS sequence"/>
</dbReference>